<feature type="domain" description="Uroporphyrinogen decarboxylase (URO-D)" evidence="1">
    <location>
        <begin position="9"/>
        <end position="346"/>
    </location>
</feature>
<dbReference type="RefSeq" id="WP_006789562.1">
    <property type="nucleotide sequence ID" value="NZ_JH417572.1"/>
</dbReference>
<evidence type="ECO:0000313" key="2">
    <source>
        <dbReference type="EMBL" id="EHM42441.1"/>
    </source>
</evidence>
<keyword evidence="3" id="KW-1185">Reference proteome</keyword>
<sequence length="362" mass="39617">MELIKTEMTPRERLTAYAAGEEVDRIPAVLTAAETSPLRYGIQNRDYYFSADLMVEVETKIAEDFGADNMGMGVGLRGVAEALGVPIVTPENNVSHVEGHAIDSYDELDTMRLVDVTKDGRFPIMVEAFNRLQEKFGKTHIIGTGMGGPFTVAAFLIGTEKFLKDMMKKPEETEKLLQFATDNVVAAAEGLYKNCGIKASIAEPIIARNLLSPRMFKKYAVPYMTQTVERMTKIFGSKPSMHICGTTHDRWQEIVDFGISSFSVDNIENMTDLKNLFGSRIGIIGNVDPVDLLRNGTPDDMRREVIRCLREAADNPCGFVLSPGCTTPVGTPAENLIALMNAATTYGGGAKKGAFPKGLEQA</sequence>
<dbReference type="GO" id="GO:0004853">
    <property type="term" value="F:uroporphyrinogen decarboxylase activity"/>
    <property type="evidence" value="ECO:0007669"/>
    <property type="project" value="InterPro"/>
</dbReference>
<dbReference type="OrthoDB" id="9780425at2"/>
<organism evidence="2 3">
    <name type="scientific">Anaeroglobus geminatus F0357</name>
    <dbReference type="NCBI Taxonomy" id="861450"/>
    <lineage>
        <taxon>Bacteria</taxon>
        <taxon>Bacillati</taxon>
        <taxon>Bacillota</taxon>
        <taxon>Negativicutes</taxon>
        <taxon>Veillonellales</taxon>
        <taxon>Veillonellaceae</taxon>
        <taxon>Anaeroglobus</taxon>
    </lineage>
</organism>
<dbReference type="InterPro" id="IPR038071">
    <property type="entry name" value="UROD/MetE-like_sf"/>
</dbReference>
<evidence type="ECO:0000313" key="3">
    <source>
        <dbReference type="Proteomes" id="UP000005481"/>
    </source>
</evidence>
<keyword evidence="2" id="KW-0808">Transferase</keyword>
<keyword evidence="2" id="KW-0489">Methyltransferase</keyword>
<dbReference type="SUPFAM" id="SSF51726">
    <property type="entry name" value="UROD/MetE-like"/>
    <property type="match status" value="1"/>
</dbReference>
<dbReference type="GO" id="GO:0008168">
    <property type="term" value="F:methyltransferase activity"/>
    <property type="evidence" value="ECO:0007669"/>
    <property type="project" value="UniProtKB-KW"/>
</dbReference>
<dbReference type="InterPro" id="IPR052024">
    <property type="entry name" value="Methanogen_methyltrans"/>
</dbReference>
<name>G9YG11_9FIRM</name>
<evidence type="ECO:0000259" key="1">
    <source>
        <dbReference type="Pfam" id="PF01208"/>
    </source>
</evidence>
<dbReference type="CDD" id="cd03465">
    <property type="entry name" value="URO-D_like"/>
    <property type="match status" value="1"/>
</dbReference>
<dbReference type="AlphaFoldDB" id="G9YG11"/>
<dbReference type="Pfam" id="PF01208">
    <property type="entry name" value="URO-D"/>
    <property type="match status" value="1"/>
</dbReference>
<proteinExistence type="predicted"/>
<dbReference type="PANTHER" id="PTHR47099">
    <property type="entry name" value="METHYLCOBAMIDE:COM METHYLTRANSFERASE MTBA"/>
    <property type="match status" value="1"/>
</dbReference>
<dbReference type="GO" id="GO:0006779">
    <property type="term" value="P:porphyrin-containing compound biosynthetic process"/>
    <property type="evidence" value="ECO:0007669"/>
    <property type="project" value="InterPro"/>
</dbReference>
<dbReference type="EMBL" id="AGCJ01000018">
    <property type="protein sequence ID" value="EHM42441.1"/>
    <property type="molecule type" value="Genomic_DNA"/>
</dbReference>
<protein>
    <submittedName>
        <fullName evidence="2">Methyltransferase, MtaA/CmuA family</fullName>
    </submittedName>
</protein>
<dbReference type="STRING" id="861450.HMPREF0080_00575"/>
<reference evidence="2 3" key="1">
    <citation type="submission" date="2011-08" db="EMBL/GenBank/DDBJ databases">
        <authorList>
            <person name="Weinstock G."/>
            <person name="Sodergren E."/>
            <person name="Clifton S."/>
            <person name="Fulton L."/>
            <person name="Fulton B."/>
            <person name="Courtney L."/>
            <person name="Fronick C."/>
            <person name="Harrison M."/>
            <person name="Strong C."/>
            <person name="Farmer C."/>
            <person name="Delahaunty K."/>
            <person name="Markovic C."/>
            <person name="Hall O."/>
            <person name="Minx P."/>
            <person name="Tomlinson C."/>
            <person name="Mitreva M."/>
            <person name="Hou S."/>
            <person name="Chen J."/>
            <person name="Wollam A."/>
            <person name="Pepin K.H."/>
            <person name="Johnson M."/>
            <person name="Bhonagiri V."/>
            <person name="Zhang X."/>
            <person name="Suruliraj S."/>
            <person name="Warren W."/>
            <person name="Chinwalla A."/>
            <person name="Mardis E.R."/>
            <person name="Wilson R.K."/>
        </authorList>
    </citation>
    <scope>NUCLEOTIDE SEQUENCE [LARGE SCALE GENOMIC DNA]</scope>
    <source>
        <strain evidence="2 3">F0357</strain>
    </source>
</reference>
<accession>G9YG11</accession>
<dbReference type="InterPro" id="IPR000257">
    <property type="entry name" value="Uroporphyrinogen_deCOase"/>
</dbReference>
<dbReference type="PANTHER" id="PTHR47099:SF1">
    <property type="entry name" value="METHYLCOBAMIDE:COM METHYLTRANSFERASE MTBA"/>
    <property type="match status" value="1"/>
</dbReference>
<dbReference type="GO" id="GO:0032259">
    <property type="term" value="P:methylation"/>
    <property type="evidence" value="ECO:0007669"/>
    <property type="project" value="UniProtKB-KW"/>
</dbReference>
<dbReference type="PATRIC" id="fig|861450.3.peg.551"/>
<dbReference type="Gene3D" id="3.20.20.210">
    <property type="match status" value="1"/>
</dbReference>
<dbReference type="Proteomes" id="UP000005481">
    <property type="component" value="Unassembled WGS sequence"/>
</dbReference>
<dbReference type="eggNOG" id="COG0407">
    <property type="taxonomic scope" value="Bacteria"/>
</dbReference>
<dbReference type="HOGENOM" id="CLU_040933_2_0_9"/>
<comment type="caution">
    <text evidence="2">The sequence shown here is derived from an EMBL/GenBank/DDBJ whole genome shotgun (WGS) entry which is preliminary data.</text>
</comment>
<gene>
    <name evidence="2" type="ORF">HMPREF0080_00575</name>
</gene>